<feature type="domain" description="Shisa N-terminal" evidence="4">
    <location>
        <begin position="91"/>
        <end position="133"/>
    </location>
</feature>
<sequence length="396" mass="42584">MAVQFKAMLACLFTLLAIHTVSGGEYCCPYYTSYGTYKPLSYCSTYCCGISTSKYCCTSSYSRYYPSYSFSSLCPAVTSTTTTTVRTVGSGEYCCPYYTSSGSYRSSFYCPQYCCGTSTSKYCCSSYLSRYYRSYSYVSSCPTPSNPWSSWSSWSSWTSSTTSVSSGEYCCAYYTSYGSYRSSFYCPQYCCGTSTSKYCCSSYSSRYYRSYSYVSSCPTPSNPWNSWSNWGSWTLSNTSGIINVTGAIVGSVVGFIALCVIIGVVICCATGRCGQRRGTVTRPPGNGIVMLNTQGYPVGYAPPPPNTAYGPGIPQPNAVYGPGTQPPYTGYGPGIPSQQPPNTEFGPGIPPPNNPFGPGSLPNAEAPPLDPAKGAGNDAPPPPYPGTDDTNTPLQR</sequence>
<keyword evidence="2" id="KW-1133">Transmembrane helix</keyword>
<name>A0A1S3IKF4_LINAN</name>
<evidence type="ECO:0000256" key="1">
    <source>
        <dbReference type="SAM" id="MobiDB-lite"/>
    </source>
</evidence>
<feature type="transmembrane region" description="Helical" evidence="2">
    <location>
        <begin position="247"/>
        <end position="269"/>
    </location>
</feature>
<keyword evidence="2" id="KW-0472">Membrane</keyword>
<dbReference type="RefSeq" id="XP_013398692.1">
    <property type="nucleotide sequence ID" value="XM_013543238.1"/>
</dbReference>
<keyword evidence="5" id="KW-1185">Reference proteome</keyword>
<evidence type="ECO:0000259" key="4">
    <source>
        <dbReference type="Pfam" id="PF13908"/>
    </source>
</evidence>
<dbReference type="STRING" id="7574.A0A1S3IKF4"/>
<dbReference type="InParanoid" id="A0A1S3IKF4"/>
<accession>A0A1S3IKF4</accession>
<feature type="compositionally biased region" description="Low complexity" evidence="1">
    <location>
        <begin position="320"/>
        <end position="336"/>
    </location>
</feature>
<organism evidence="5 6">
    <name type="scientific">Lingula anatina</name>
    <name type="common">Brachiopod</name>
    <name type="synonym">Lingula unguis</name>
    <dbReference type="NCBI Taxonomy" id="7574"/>
    <lineage>
        <taxon>Eukaryota</taxon>
        <taxon>Metazoa</taxon>
        <taxon>Spiralia</taxon>
        <taxon>Lophotrochozoa</taxon>
        <taxon>Brachiopoda</taxon>
        <taxon>Linguliformea</taxon>
        <taxon>Lingulata</taxon>
        <taxon>Lingulida</taxon>
        <taxon>Linguloidea</taxon>
        <taxon>Lingulidae</taxon>
        <taxon>Lingula</taxon>
    </lineage>
</organism>
<protein>
    <submittedName>
        <fullName evidence="6">Uncharacterized protein LOC106165139</fullName>
    </submittedName>
</protein>
<feature type="chain" id="PRO_5010189778" evidence="3">
    <location>
        <begin position="24"/>
        <end position="396"/>
    </location>
</feature>
<dbReference type="Pfam" id="PF13908">
    <property type="entry name" value="Shisa_N"/>
    <property type="match status" value="3"/>
</dbReference>
<keyword evidence="2" id="KW-0812">Transmembrane</keyword>
<feature type="region of interest" description="Disordered" evidence="1">
    <location>
        <begin position="307"/>
        <end position="396"/>
    </location>
</feature>
<feature type="domain" description="Shisa N-terminal" evidence="4">
    <location>
        <begin position="167"/>
        <end position="209"/>
    </location>
</feature>
<evidence type="ECO:0000256" key="2">
    <source>
        <dbReference type="SAM" id="Phobius"/>
    </source>
</evidence>
<proteinExistence type="predicted"/>
<feature type="domain" description="Shisa N-terminal" evidence="4">
    <location>
        <begin position="24"/>
        <end position="64"/>
    </location>
</feature>
<dbReference type="AlphaFoldDB" id="A0A1S3IKF4"/>
<keyword evidence="3" id="KW-0732">Signal</keyword>
<evidence type="ECO:0000256" key="3">
    <source>
        <dbReference type="SAM" id="SignalP"/>
    </source>
</evidence>
<dbReference type="Proteomes" id="UP000085678">
    <property type="component" value="Unplaced"/>
</dbReference>
<dbReference type="KEGG" id="lak:106165139"/>
<evidence type="ECO:0000313" key="6">
    <source>
        <dbReference type="RefSeq" id="XP_013398692.1"/>
    </source>
</evidence>
<evidence type="ECO:0000313" key="5">
    <source>
        <dbReference type="Proteomes" id="UP000085678"/>
    </source>
</evidence>
<feature type="signal peptide" evidence="3">
    <location>
        <begin position="1"/>
        <end position="23"/>
    </location>
</feature>
<gene>
    <name evidence="6" type="primary">LOC106165139</name>
</gene>
<dbReference type="InterPro" id="IPR053891">
    <property type="entry name" value="Shisa_N"/>
</dbReference>
<dbReference type="GeneID" id="106165139"/>
<reference evidence="6" key="1">
    <citation type="submission" date="2025-08" db="UniProtKB">
        <authorList>
            <consortium name="RefSeq"/>
        </authorList>
    </citation>
    <scope>IDENTIFICATION</scope>
    <source>
        <tissue evidence="6">Gonads</tissue>
    </source>
</reference>